<keyword evidence="3" id="KW-1185">Reference proteome</keyword>
<feature type="compositionally biased region" description="Basic and acidic residues" evidence="1">
    <location>
        <begin position="387"/>
        <end position="398"/>
    </location>
</feature>
<feature type="compositionally biased region" description="Polar residues" evidence="1">
    <location>
        <begin position="124"/>
        <end position="139"/>
    </location>
</feature>
<evidence type="ECO:0000313" key="2">
    <source>
        <dbReference type="EMBL" id="ROV94337.1"/>
    </source>
</evidence>
<feature type="region of interest" description="Disordered" evidence="1">
    <location>
        <begin position="49"/>
        <end position="73"/>
    </location>
</feature>
<accession>A0A423VTI3</accession>
<feature type="region of interest" description="Disordered" evidence="1">
    <location>
        <begin position="111"/>
        <end position="139"/>
    </location>
</feature>
<proteinExistence type="predicted"/>
<dbReference type="AlphaFoldDB" id="A0A423VTI3"/>
<gene>
    <name evidence="2" type="ORF">VMCG_08656</name>
</gene>
<dbReference type="EMBL" id="LKEA01000041">
    <property type="protein sequence ID" value="ROV94337.1"/>
    <property type="molecule type" value="Genomic_DNA"/>
</dbReference>
<dbReference type="OrthoDB" id="5226091at2759"/>
<sequence>MAPDLIESVLAQMSKTGRPGAMITMNPISKPGLEPGEIASSPNTFTLSPFSRYSNEEENPMKTSDTHRKHSAVGRYPRGGPIPAPGTPQDRFAAVLGRSNNRIVPIPSGFMYPNPPITRDSNVDMRTTSSSGGRKYASSQPAIQTIPDFAAPAVCSLPIGPASETFVTNNGSNGLGGKGPTLPAPFAPATQWLSYECQRRHFNPEFKTKESRNSAGEVQYQCTVVLQDLVVQSNTQFDNLFDAKVHVADKALKQLRCKWPMAGPTRGRGHVLKAKNSNPQIIDSVRRQEELRQQLVRRPQSKSAETAQPRPMAPPSVDMSDPAQARAFVEGFKMGQVAAKRAGAGRGSSPSRVKDSETRLRTRSRSPGAHDGGPHSNGGRRHRHRSPLRDRGVTKIKSEFSSPPRYHDGSRHDPRLPSTDRYRPCRADAEDQHGRLREFGEAQ</sequence>
<reference evidence="2 3" key="1">
    <citation type="submission" date="2015-09" db="EMBL/GenBank/DDBJ databases">
        <title>Host preference determinants of Valsa canker pathogens revealed by comparative genomics.</title>
        <authorList>
            <person name="Yin Z."/>
            <person name="Huang L."/>
        </authorList>
    </citation>
    <scope>NUCLEOTIDE SEQUENCE [LARGE SCALE GENOMIC DNA]</scope>
    <source>
        <strain evidence="2 3">03-1</strain>
    </source>
</reference>
<comment type="caution">
    <text evidence="2">The sequence shown here is derived from an EMBL/GenBank/DDBJ whole genome shotgun (WGS) entry which is preliminary data.</text>
</comment>
<organism evidence="2 3">
    <name type="scientific">Cytospora schulzeri</name>
    <dbReference type="NCBI Taxonomy" id="448051"/>
    <lineage>
        <taxon>Eukaryota</taxon>
        <taxon>Fungi</taxon>
        <taxon>Dikarya</taxon>
        <taxon>Ascomycota</taxon>
        <taxon>Pezizomycotina</taxon>
        <taxon>Sordariomycetes</taxon>
        <taxon>Sordariomycetidae</taxon>
        <taxon>Diaporthales</taxon>
        <taxon>Cytosporaceae</taxon>
        <taxon>Cytospora</taxon>
    </lineage>
</organism>
<dbReference type="Proteomes" id="UP000283895">
    <property type="component" value="Unassembled WGS sequence"/>
</dbReference>
<name>A0A423VTI3_9PEZI</name>
<feature type="compositionally biased region" description="Low complexity" evidence="1">
    <location>
        <begin position="339"/>
        <end position="351"/>
    </location>
</feature>
<feature type="compositionally biased region" description="Basic and acidic residues" evidence="1">
    <location>
        <begin position="405"/>
        <end position="443"/>
    </location>
</feature>
<feature type="region of interest" description="Disordered" evidence="1">
    <location>
        <begin position="263"/>
        <end position="320"/>
    </location>
</feature>
<evidence type="ECO:0000256" key="1">
    <source>
        <dbReference type="SAM" id="MobiDB-lite"/>
    </source>
</evidence>
<protein>
    <submittedName>
        <fullName evidence="2">Uncharacterized protein</fullName>
    </submittedName>
</protein>
<feature type="region of interest" description="Disordered" evidence="1">
    <location>
        <begin position="339"/>
        <end position="443"/>
    </location>
</feature>
<evidence type="ECO:0000313" key="3">
    <source>
        <dbReference type="Proteomes" id="UP000283895"/>
    </source>
</evidence>